<dbReference type="Proteomes" id="UP000298030">
    <property type="component" value="Unassembled WGS sequence"/>
</dbReference>
<dbReference type="EMBL" id="QPFP01000003">
    <property type="protein sequence ID" value="TEB37973.1"/>
    <property type="molecule type" value="Genomic_DNA"/>
</dbReference>
<feature type="region of interest" description="Disordered" evidence="1">
    <location>
        <begin position="1"/>
        <end position="25"/>
    </location>
</feature>
<comment type="caution">
    <text evidence="2">The sequence shown here is derived from an EMBL/GenBank/DDBJ whole genome shotgun (WGS) entry which is preliminary data.</text>
</comment>
<reference evidence="2 3" key="1">
    <citation type="journal article" date="2019" name="Nat. Ecol. Evol.">
        <title>Megaphylogeny resolves global patterns of mushroom evolution.</title>
        <authorList>
            <person name="Varga T."/>
            <person name="Krizsan K."/>
            <person name="Foldi C."/>
            <person name="Dima B."/>
            <person name="Sanchez-Garcia M."/>
            <person name="Sanchez-Ramirez S."/>
            <person name="Szollosi G.J."/>
            <person name="Szarkandi J.G."/>
            <person name="Papp V."/>
            <person name="Albert L."/>
            <person name="Andreopoulos W."/>
            <person name="Angelini C."/>
            <person name="Antonin V."/>
            <person name="Barry K.W."/>
            <person name="Bougher N.L."/>
            <person name="Buchanan P."/>
            <person name="Buyck B."/>
            <person name="Bense V."/>
            <person name="Catcheside P."/>
            <person name="Chovatia M."/>
            <person name="Cooper J."/>
            <person name="Damon W."/>
            <person name="Desjardin D."/>
            <person name="Finy P."/>
            <person name="Geml J."/>
            <person name="Haridas S."/>
            <person name="Hughes K."/>
            <person name="Justo A."/>
            <person name="Karasinski D."/>
            <person name="Kautmanova I."/>
            <person name="Kiss B."/>
            <person name="Kocsube S."/>
            <person name="Kotiranta H."/>
            <person name="LaButti K.M."/>
            <person name="Lechner B.E."/>
            <person name="Liimatainen K."/>
            <person name="Lipzen A."/>
            <person name="Lukacs Z."/>
            <person name="Mihaltcheva S."/>
            <person name="Morgado L.N."/>
            <person name="Niskanen T."/>
            <person name="Noordeloos M.E."/>
            <person name="Ohm R.A."/>
            <person name="Ortiz-Santana B."/>
            <person name="Ovrebo C."/>
            <person name="Racz N."/>
            <person name="Riley R."/>
            <person name="Savchenko A."/>
            <person name="Shiryaev A."/>
            <person name="Soop K."/>
            <person name="Spirin V."/>
            <person name="Szebenyi C."/>
            <person name="Tomsovsky M."/>
            <person name="Tulloss R.E."/>
            <person name="Uehling J."/>
            <person name="Grigoriev I.V."/>
            <person name="Vagvolgyi C."/>
            <person name="Papp T."/>
            <person name="Martin F.M."/>
            <person name="Miettinen O."/>
            <person name="Hibbett D.S."/>
            <person name="Nagy L.G."/>
        </authorList>
    </citation>
    <scope>NUCLEOTIDE SEQUENCE [LARGE SCALE GENOMIC DNA]</scope>
    <source>
        <strain evidence="2 3">FP101781</strain>
    </source>
</reference>
<proteinExistence type="predicted"/>
<feature type="compositionally biased region" description="Acidic residues" evidence="1">
    <location>
        <begin position="1"/>
        <end position="10"/>
    </location>
</feature>
<accession>A0A4Y7TUY1</accession>
<evidence type="ECO:0000313" key="2">
    <source>
        <dbReference type="EMBL" id="TEB37973.1"/>
    </source>
</evidence>
<protein>
    <submittedName>
        <fullName evidence="2">Uncharacterized protein</fullName>
    </submittedName>
</protein>
<keyword evidence="3" id="KW-1185">Reference proteome</keyword>
<dbReference type="AlphaFoldDB" id="A0A4Y7TUY1"/>
<gene>
    <name evidence="2" type="ORF">FA13DRAFT_714958</name>
</gene>
<evidence type="ECO:0000313" key="3">
    <source>
        <dbReference type="Proteomes" id="UP000298030"/>
    </source>
</evidence>
<sequence length="139" mass="15204">METEGVEEPTDGGTAPVASPDSPVQPSTLLYHNATPYRSFHIFPPSARKRSGRGRTPVSSTHLWRQSTRDIGVIEHFVYLPAQIWIPSPVSLALAASITLYYTILHIPAHQYSNLKLACNPSSEGNLEEPKVTQVSPGN</sequence>
<evidence type="ECO:0000256" key="1">
    <source>
        <dbReference type="SAM" id="MobiDB-lite"/>
    </source>
</evidence>
<organism evidence="2 3">
    <name type="scientific">Coprinellus micaceus</name>
    <name type="common">Glistening ink-cap mushroom</name>
    <name type="synonym">Coprinus micaceus</name>
    <dbReference type="NCBI Taxonomy" id="71717"/>
    <lineage>
        <taxon>Eukaryota</taxon>
        <taxon>Fungi</taxon>
        <taxon>Dikarya</taxon>
        <taxon>Basidiomycota</taxon>
        <taxon>Agaricomycotina</taxon>
        <taxon>Agaricomycetes</taxon>
        <taxon>Agaricomycetidae</taxon>
        <taxon>Agaricales</taxon>
        <taxon>Agaricineae</taxon>
        <taxon>Psathyrellaceae</taxon>
        <taxon>Coprinellus</taxon>
    </lineage>
</organism>
<feature type="region of interest" description="Disordered" evidence="1">
    <location>
        <begin position="42"/>
        <end position="62"/>
    </location>
</feature>
<name>A0A4Y7TUY1_COPMI</name>